<sequence length="82" mass="8873">MPVDRTVASMAVVTWRRGYIGYALIGASGDAALNRRARSLAQGDVASLLGAVAPPRTVCARSSHRLTEVRQHRNNRASRLLC</sequence>
<dbReference type="Proteomes" id="UP001386437">
    <property type="component" value="Unassembled WGS sequence"/>
</dbReference>
<organism evidence="1 2">
    <name type="scientific">Paraburkholderia bengalensis</name>
    <dbReference type="NCBI Taxonomy" id="2747562"/>
    <lineage>
        <taxon>Bacteria</taxon>
        <taxon>Pseudomonadati</taxon>
        <taxon>Pseudomonadota</taxon>
        <taxon>Betaproteobacteria</taxon>
        <taxon>Burkholderiales</taxon>
        <taxon>Burkholderiaceae</taxon>
        <taxon>Paraburkholderia</taxon>
    </lineage>
</organism>
<accession>A0ABU8IWJ4</accession>
<dbReference type="RefSeq" id="WP_336599902.1">
    <property type="nucleotide sequence ID" value="NZ_JACFYJ010000041.1"/>
</dbReference>
<protein>
    <submittedName>
        <fullName evidence="1">Uncharacterized protein</fullName>
    </submittedName>
</protein>
<keyword evidence="2" id="KW-1185">Reference proteome</keyword>
<reference evidence="1 2" key="1">
    <citation type="journal article" date="2022" name="Arch. Microbiol.">
        <title>Paraburkholderia bengalensis sp. nov. isolated from roots of Oryza sativa, IR64.</title>
        <authorList>
            <person name="Nag P."/>
            <person name="Mondal N."/>
            <person name="Sarkar J."/>
            <person name="Das S."/>
        </authorList>
    </citation>
    <scope>NUCLEOTIDE SEQUENCE [LARGE SCALE GENOMIC DNA]</scope>
    <source>
        <strain evidence="1 2">IR64_4_BI</strain>
    </source>
</reference>
<proteinExistence type="predicted"/>
<name>A0ABU8IWJ4_9BURK</name>
<comment type="caution">
    <text evidence="1">The sequence shown here is derived from an EMBL/GenBank/DDBJ whole genome shotgun (WGS) entry which is preliminary data.</text>
</comment>
<dbReference type="EMBL" id="JACFYJ010000041">
    <property type="protein sequence ID" value="MEI5999916.1"/>
    <property type="molecule type" value="Genomic_DNA"/>
</dbReference>
<evidence type="ECO:0000313" key="1">
    <source>
        <dbReference type="EMBL" id="MEI5999916.1"/>
    </source>
</evidence>
<gene>
    <name evidence="1" type="ORF">H3V53_22715</name>
</gene>
<evidence type="ECO:0000313" key="2">
    <source>
        <dbReference type="Proteomes" id="UP001386437"/>
    </source>
</evidence>